<dbReference type="EMBL" id="JBHSKF010000002">
    <property type="protein sequence ID" value="MFC5286587.1"/>
    <property type="molecule type" value="Genomic_DNA"/>
</dbReference>
<evidence type="ECO:0000256" key="2">
    <source>
        <dbReference type="ARBA" id="ARBA00022679"/>
    </source>
</evidence>
<dbReference type="InterPro" id="IPR050194">
    <property type="entry name" value="Glycosyltransferase_grp1"/>
</dbReference>
<protein>
    <submittedName>
        <fullName evidence="5">Glycosyltransferase</fullName>
        <ecNumber evidence="5">2.4.-.-</ecNumber>
    </submittedName>
</protein>
<dbReference type="Pfam" id="PF13579">
    <property type="entry name" value="Glyco_trans_4_4"/>
    <property type="match status" value="1"/>
</dbReference>
<organism evidence="5 6">
    <name type="scientific">Actinokineospora guangxiensis</name>
    <dbReference type="NCBI Taxonomy" id="1490288"/>
    <lineage>
        <taxon>Bacteria</taxon>
        <taxon>Bacillati</taxon>
        <taxon>Actinomycetota</taxon>
        <taxon>Actinomycetes</taxon>
        <taxon>Pseudonocardiales</taxon>
        <taxon>Pseudonocardiaceae</taxon>
        <taxon>Actinokineospora</taxon>
    </lineage>
</organism>
<keyword evidence="6" id="KW-1185">Reference proteome</keyword>
<dbReference type="RefSeq" id="WP_378244657.1">
    <property type="nucleotide sequence ID" value="NZ_JBHSKF010000002.1"/>
</dbReference>
<dbReference type="InterPro" id="IPR001296">
    <property type="entry name" value="Glyco_trans_1"/>
</dbReference>
<dbReference type="SUPFAM" id="SSF53756">
    <property type="entry name" value="UDP-Glycosyltransferase/glycogen phosphorylase"/>
    <property type="match status" value="1"/>
</dbReference>
<accession>A0ABW0EGR8</accession>
<evidence type="ECO:0000259" key="4">
    <source>
        <dbReference type="Pfam" id="PF13579"/>
    </source>
</evidence>
<dbReference type="PANTHER" id="PTHR45947:SF3">
    <property type="entry name" value="SULFOQUINOVOSYL TRANSFERASE SQD2"/>
    <property type="match status" value="1"/>
</dbReference>
<dbReference type="EC" id="2.4.-.-" evidence="5"/>
<proteinExistence type="predicted"/>
<keyword evidence="2 5" id="KW-0808">Transferase</keyword>
<reference evidence="6" key="1">
    <citation type="journal article" date="2019" name="Int. J. Syst. Evol. Microbiol.">
        <title>The Global Catalogue of Microorganisms (GCM) 10K type strain sequencing project: providing services to taxonomists for standard genome sequencing and annotation.</title>
        <authorList>
            <consortium name="The Broad Institute Genomics Platform"/>
            <consortium name="The Broad Institute Genome Sequencing Center for Infectious Disease"/>
            <person name="Wu L."/>
            <person name="Ma J."/>
        </authorList>
    </citation>
    <scope>NUCLEOTIDE SEQUENCE [LARGE SCALE GENOMIC DNA]</scope>
    <source>
        <strain evidence="6">CCUG 59778</strain>
    </source>
</reference>
<evidence type="ECO:0000313" key="6">
    <source>
        <dbReference type="Proteomes" id="UP001596157"/>
    </source>
</evidence>
<gene>
    <name evidence="5" type="ORF">ACFPM7_05945</name>
</gene>
<evidence type="ECO:0000313" key="5">
    <source>
        <dbReference type="EMBL" id="MFC5286587.1"/>
    </source>
</evidence>
<feature type="domain" description="Glycosyltransferase subfamily 4-like N-terminal" evidence="4">
    <location>
        <begin position="17"/>
        <end position="178"/>
    </location>
</feature>
<evidence type="ECO:0000256" key="1">
    <source>
        <dbReference type="ARBA" id="ARBA00022676"/>
    </source>
</evidence>
<dbReference type="Pfam" id="PF00534">
    <property type="entry name" value="Glycos_transf_1"/>
    <property type="match status" value="1"/>
</dbReference>
<evidence type="ECO:0000259" key="3">
    <source>
        <dbReference type="Pfam" id="PF00534"/>
    </source>
</evidence>
<dbReference type="Gene3D" id="3.40.50.2000">
    <property type="entry name" value="Glycogen Phosphorylase B"/>
    <property type="match status" value="2"/>
</dbReference>
<dbReference type="GO" id="GO:0016757">
    <property type="term" value="F:glycosyltransferase activity"/>
    <property type="evidence" value="ECO:0007669"/>
    <property type="project" value="UniProtKB-KW"/>
</dbReference>
<feature type="domain" description="Glycosyl transferase family 1" evidence="3">
    <location>
        <begin position="189"/>
        <end position="351"/>
    </location>
</feature>
<dbReference type="PANTHER" id="PTHR45947">
    <property type="entry name" value="SULFOQUINOVOSYL TRANSFERASE SQD2"/>
    <property type="match status" value="1"/>
</dbReference>
<name>A0ABW0EGR8_9PSEU</name>
<dbReference type="InterPro" id="IPR028098">
    <property type="entry name" value="Glyco_trans_4-like_N"/>
</dbReference>
<dbReference type="Proteomes" id="UP001596157">
    <property type="component" value="Unassembled WGS sequence"/>
</dbReference>
<keyword evidence="1 5" id="KW-0328">Glycosyltransferase</keyword>
<comment type="caution">
    <text evidence="5">The sequence shown here is derived from an EMBL/GenBank/DDBJ whole genome shotgun (WGS) entry which is preliminary data.</text>
</comment>
<sequence>MSLRVLHTVASVGDSYGGVATALAALGAVEQHLGHDPSLVTIDRPEQGTTLLSTMTYFDVALIRPGLVAGRLHGGLRLTDALRRLVPQHDLIVLHGVFDLTSVVGGRTARRFGVPYLLWPHGSLDPYDLAKHRWAKSRLSSVWREHLSAAGSVVCTTQREAARLHTFGATPRTAVLPLPVAAPTHRPDRAAVRAELGLGPGERLVVFCGRIDGKKGLPLLLDAFADAAGPGDRLVVAGSGDPALTRALRARADGRVSFPGWVDAAGRARLLAAADVFALVSDNENFSVATAEALHAGVPALLSDQVYLADELLRHGAAVVCGRDREQAAESLRALLADGPGRRAIGAAGARWAAAALDVAAVGARYADLVRTVMRGCPVSVY</sequence>